<evidence type="ECO:0000313" key="2">
    <source>
        <dbReference type="EMBL" id="GFY61799.1"/>
    </source>
</evidence>
<sequence>MGQKSSGNPFKSKRRGKLEGKGLEGSSLVASGTWEPKSGQSSSREPPSALCK</sequence>
<proteinExistence type="predicted"/>
<keyword evidence="3" id="KW-1185">Reference proteome</keyword>
<accession>A0A8X6Y2M3</accession>
<comment type="caution">
    <text evidence="2">The sequence shown here is derived from an EMBL/GenBank/DDBJ whole genome shotgun (WGS) entry which is preliminary data.</text>
</comment>
<reference evidence="2" key="1">
    <citation type="submission" date="2020-08" db="EMBL/GenBank/DDBJ databases">
        <title>Multicomponent nature underlies the extraordinary mechanical properties of spider dragline silk.</title>
        <authorList>
            <person name="Kono N."/>
            <person name="Nakamura H."/>
            <person name="Mori M."/>
            <person name="Yoshida Y."/>
            <person name="Ohtoshi R."/>
            <person name="Malay A.D."/>
            <person name="Moran D.A.P."/>
            <person name="Tomita M."/>
            <person name="Numata K."/>
            <person name="Arakawa K."/>
        </authorList>
    </citation>
    <scope>NUCLEOTIDE SEQUENCE</scope>
</reference>
<dbReference type="AlphaFoldDB" id="A0A8X6Y2M3"/>
<feature type="region of interest" description="Disordered" evidence="1">
    <location>
        <begin position="1"/>
        <end position="52"/>
    </location>
</feature>
<protein>
    <submittedName>
        <fullName evidence="2">Uncharacterized protein</fullName>
    </submittedName>
</protein>
<evidence type="ECO:0000313" key="3">
    <source>
        <dbReference type="Proteomes" id="UP000886998"/>
    </source>
</evidence>
<name>A0A8X6Y2M3_9ARAC</name>
<feature type="non-terminal residue" evidence="2">
    <location>
        <position position="52"/>
    </location>
</feature>
<evidence type="ECO:0000256" key="1">
    <source>
        <dbReference type="SAM" id="MobiDB-lite"/>
    </source>
</evidence>
<dbReference type="EMBL" id="BMAV01013812">
    <property type="protein sequence ID" value="GFY61799.1"/>
    <property type="molecule type" value="Genomic_DNA"/>
</dbReference>
<gene>
    <name evidence="2" type="ORF">TNIN_258951</name>
</gene>
<organism evidence="2 3">
    <name type="scientific">Trichonephila inaurata madagascariensis</name>
    <dbReference type="NCBI Taxonomy" id="2747483"/>
    <lineage>
        <taxon>Eukaryota</taxon>
        <taxon>Metazoa</taxon>
        <taxon>Ecdysozoa</taxon>
        <taxon>Arthropoda</taxon>
        <taxon>Chelicerata</taxon>
        <taxon>Arachnida</taxon>
        <taxon>Araneae</taxon>
        <taxon>Araneomorphae</taxon>
        <taxon>Entelegynae</taxon>
        <taxon>Araneoidea</taxon>
        <taxon>Nephilidae</taxon>
        <taxon>Trichonephila</taxon>
        <taxon>Trichonephila inaurata</taxon>
    </lineage>
</organism>
<dbReference type="Proteomes" id="UP000886998">
    <property type="component" value="Unassembled WGS sequence"/>
</dbReference>